<protein>
    <submittedName>
        <fullName evidence="1">Uncharacterized protein</fullName>
    </submittedName>
</protein>
<dbReference type="AlphaFoldDB" id="A0A9P0YTN5"/>
<sequence>MTLFWSTNFSSLIWRQNLLPSSLSRAHRSPRLAGGNKAADPVNVNVEVRVSTPQKRIFDSESYTPYMLISPVGGYVSTKVEASPIAQAQIFGGPKKQ</sequence>
<organism evidence="1 2">
    <name type="scientific">Cuscuta europaea</name>
    <name type="common">European dodder</name>
    <dbReference type="NCBI Taxonomy" id="41803"/>
    <lineage>
        <taxon>Eukaryota</taxon>
        <taxon>Viridiplantae</taxon>
        <taxon>Streptophyta</taxon>
        <taxon>Embryophyta</taxon>
        <taxon>Tracheophyta</taxon>
        <taxon>Spermatophyta</taxon>
        <taxon>Magnoliopsida</taxon>
        <taxon>eudicotyledons</taxon>
        <taxon>Gunneridae</taxon>
        <taxon>Pentapetalae</taxon>
        <taxon>asterids</taxon>
        <taxon>lamiids</taxon>
        <taxon>Solanales</taxon>
        <taxon>Convolvulaceae</taxon>
        <taxon>Cuscuteae</taxon>
        <taxon>Cuscuta</taxon>
        <taxon>Cuscuta subgen. Cuscuta</taxon>
    </lineage>
</organism>
<evidence type="ECO:0000313" key="1">
    <source>
        <dbReference type="EMBL" id="CAH9074702.1"/>
    </source>
</evidence>
<dbReference type="EMBL" id="CAMAPE010000009">
    <property type="protein sequence ID" value="CAH9074702.1"/>
    <property type="molecule type" value="Genomic_DNA"/>
</dbReference>
<gene>
    <name evidence="1" type="ORF">CEURO_LOCUS5277</name>
</gene>
<comment type="caution">
    <text evidence="1">The sequence shown here is derived from an EMBL/GenBank/DDBJ whole genome shotgun (WGS) entry which is preliminary data.</text>
</comment>
<name>A0A9P0YTN5_CUSEU</name>
<accession>A0A9P0YTN5</accession>
<keyword evidence="2" id="KW-1185">Reference proteome</keyword>
<proteinExistence type="predicted"/>
<reference evidence="1" key="1">
    <citation type="submission" date="2022-07" db="EMBL/GenBank/DDBJ databases">
        <authorList>
            <person name="Macas J."/>
            <person name="Novak P."/>
            <person name="Neumann P."/>
        </authorList>
    </citation>
    <scope>NUCLEOTIDE SEQUENCE</scope>
</reference>
<evidence type="ECO:0000313" key="2">
    <source>
        <dbReference type="Proteomes" id="UP001152484"/>
    </source>
</evidence>
<dbReference type="Proteomes" id="UP001152484">
    <property type="component" value="Unassembled WGS sequence"/>
</dbReference>